<protein>
    <submittedName>
        <fullName evidence="3">Phage terminase, large subunit GpA</fullName>
    </submittedName>
</protein>
<dbReference type="InterPro" id="IPR046454">
    <property type="entry name" value="GpA_endonuclease"/>
</dbReference>
<reference evidence="4" key="1">
    <citation type="submission" date="2017-04" db="EMBL/GenBank/DDBJ databases">
        <authorList>
            <person name="Varghese N."/>
            <person name="Submissions S."/>
        </authorList>
    </citation>
    <scope>NUCLEOTIDE SEQUENCE [LARGE SCALE GENOMIC DNA]</scope>
    <source>
        <strain evidence="4">RKEM611</strain>
    </source>
</reference>
<dbReference type="GO" id="GO:0016887">
    <property type="term" value="F:ATP hydrolysis activity"/>
    <property type="evidence" value="ECO:0007669"/>
    <property type="project" value="InterPro"/>
</dbReference>
<dbReference type="GO" id="GO:0004519">
    <property type="term" value="F:endonuclease activity"/>
    <property type="evidence" value="ECO:0007669"/>
    <property type="project" value="InterPro"/>
</dbReference>
<evidence type="ECO:0000313" key="4">
    <source>
        <dbReference type="Proteomes" id="UP000192907"/>
    </source>
</evidence>
<dbReference type="Pfam" id="PF05876">
    <property type="entry name" value="GpA_ATPase"/>
    <property type="match status" value="1"/>
</dbReference>
<evidence type="ECO:0000259" key="1">
    <source>
        <dbReference type="Pfam" id="PF05876"/>
    </source>
</evidence>
<accession>A0A1Y6CNV9</accession>
<sequence>MLDLNFKFKSDEYGSILPDIAYALRPNPDITIAEHAEKNLYLIPGKNPFPGLVDFDRTPYLYEILSALMPDNGIEKVVLMKGWQTGGTLAGLAWMLWVMDAAPAPMLIVQPNDELRNKFSKQRISPIVSNCKSLQGKIEELERYSSKKEAKDTLITKQFPGGFLNLGTAKSEVSLRSDTVQFVMFDEVSAYDDDCQGHGDPCGIALGRTSHYDGRKKIFYISTPTIHGSCRIEEEYNFSDKRKYFIKCLSCGEPQIFEWKRFFFGEERVHYRCIKCEYKHYEEDKPELLKRGNASWQATANPVNPKSVGFHLPALYAPLGAWSWESSVEQFKKGKTNPQELKVFVNNVLGETWEDRNIKTIDPEDIMTLAEDYSFGPDDPLPQGIGAITAGVDTHPSHVDIVVRGWGRDLENWILDHVVIEGDSNKDEIWSQVYRVLSQTYTHHTGVKLRIAVTCVDTGGHNTEAVYNFCRGRLPEFILAIKGSRNPSAPVIGNSTKVKERTVDLFPVGKLATHGRLYSSINQSIDKAKEIKEALKNGNQLISYSGPQVMHFHKGLRESFYRQLTAPKAKWVRQEGQMIRTYVTTDHVADHAHDAMRYADAAFCFWAQDINSVCDDLDGRAQS</sequence>
<dbReference type="EMBL" id="FWZT01000035">
    <property type="protein sequence ID" value="SMF80748.1"/>
    <property type="molecule type" value="Genomic_DNA"/>
</dbReference>
<dbReference type="AlphaFoldDB" id="A0A1Y6CNV9"/>
<evidence type="ECO:0000259" key="2">
    <source>
        <dbReference type="Pfam" id="PF20454"/>
    </source>
</evidence>
<dbReference type="RefSeq" id="WP_132325681.1">
    <property type="nucleotide sequence ID" value="NZ_FWZT01000035.1"/>
</dbReference>
<name>A0A1Y6CNV9_9BACT</name>
<dbReference type="Gene3D" id="3.40.50.300">
    <property type="entry name" value="P-loop containing nucleotide triphosphate hydrolases"/>
    <property type="match status" value="1"/>
</dbReference>
<gene>
    <name evidence="3" type="ORF">SAMN06296036_13552</name>
</gene>
<dbReference type="OrthoDB" id="5181253at2"/>
<feature type="domain" description="Phage terminase large subunit GpA ATPase" evidence="1">
    <location>
        <begin position="49"/>
        <end position="293"/>
    </location>
</feature>
<dbReference type="InterPro" id="IPR046453">
    <property type="entry name" value="GpA_ATPase"/>
</dbReference>
<feature type="domain" description="Terminase large subunit GpA endonuclease" evidence="2">
    <location>
        <begin position="308"/>
        <end position="605"/>
    </location>
</feature>
<evidence type="ECO:0000313" key="3">
    <source>
        <dbReference type="EMBL" id="SMF80748.1"/>
    </source>
</evidence>
<keyword evidence="4" id="KW-1185">Reference proteome</keyword>
<dbReference type="Proteomes" id="UP000192907">
    <property type="component" value="Unassembled WGS sequence"/>
</dbReference>
<dbReference type="InterPro" id="IPR027417">
    <property type="entry name" value="P-loop_NTPase"/>
</dbReference>
<organism evidence="3 4">
    <name type="scientific">Pseudobacteriovorax antillogorgiicola</name>
    <dbReference type="NCBI Taxonomy" id="1513793"/>
    <lineage>
        <taxon>Bacteria</taxon>
        <taxon>Pseudomonadati</taxon>
        <taxon>Bdellovibrionota</taxon>
        <taxon>Oligoflexia</taxon>
        <taxon>Oligoflexales</taxon>
        <taxon>Pseudobacteriovoracaceae</taxon>
        <taxon>Pseudobacteriovorax</taxon>
    </lineage>
</organism>
<dbReference type="STRING" id="1513793.SAMN06296036_13552"/>
<dbReference type="Pfam" id="PF20454">
    <property type="entry name" value="GpA_nuclease"/>
    <property type="match status" value="1"/>
</dbReference>
<proteinExistence type="predicted"/>